<accession>A0A0F9FQH5</accession>
<gene>
    <name evidence="1" type="ORF">LCGC14_1924410</name>
</gene>
<reference evidence="1" key="1">
    <citation type="journal article" date="2015" name="Nature">
        <title>Complex archaea that bridge the gap between prokaryotes and eukaryotes.</title>
        <authorList>
            <person name="Spang A."/>
            <person name="Saw J.H."/>
            <person name="Jorgensen S.L."/>
            <person name="Zaremba-Niedzwiedzka K."/>
            <person name="Martijn J."/>
            <person name="Lind A.E."/>
            <person name="van Eijk R."/>
            <person name="Schleper C."/>
            <person name="Guy L."/>
            <person name="Ettema T.J."/>
        </authorList>
    </citation>
    <scope>NUCLEOTIDE SEQUENCE</scope>
</reference>
<name>A0A0F9FQH5_9ZZZZ</name>
<evidence type="ECO:0000313" key="1">
    <source>
        <dbReference type="EMBL" id="KKL88473.1"/>
    </source>
</evidence>
<dbReference type="AlphaFoldDB" id="A0A0F9FQH5"/>
<sequence length="60" mass="6413">MSDEVCRWCANPASGEMQVANTKNLEKRVPVCSDSCAAAIVAYARTIGHAYALLVPEGDE</sequence>
<comment type="caution">
    <text evidence="1">The sequence shown here is derived from an EMBL/GenBank/DDBJ whole genome shotgun (WGS) entry which is preliminary data.</text>
</comment>
<organism evidence="1">
    <name type="scientific">marine sediment metagenome</name>
    <dbReference type="NCBI Taxonomy" id="412755"/>
    <lineage>
        <taxon>unclassified sequences</taxon>
        <taxon>metagenomes</taxon>
        <taxon>ecological metagenomes</taxon>
    </lineage>
</organism>
<protein>
    <submittedName>
        <fullName evidence="1">Uncharacterized protein</fullName>
    </submittedName>
</protein>
<dbReference type="EMBL" id="LAZR01020555">
    <property type="protein sequence ID" value="KKL88473.1"/>
    <property type="molecule type" value="Genomic_DNA"/>
</dbReference>
<proteinExistence type="predicted"/>